<evidence type="ECO:0000313" key="2">
    <source>
        <dbReference type="Proteomes" id="UP000054928"/>
    </source>
</evidence>
<protein>
    <submittedName>
        <fullName evidence="1">Uncharacterized protein</fullName>
    </submittedName>
</protein>
<dbReference type="EMBL" id="CCYD01001241">
    <property type="protein sequence ID" value="CEG44656.1"/>
    <property type="molecule type" value="Genomic_DNA"/>
</dbReference>
<proteinExistence type="predicted"/>
<dbReference type="AlphaFoldDB" id="A0A0P1ATV1"/>
<name>A0A0P1ATV1_PLAHL</name>
<accession>A0A0P1ATV1</accession>
<sequence length="170" mass="19024">MMLRVQQFFHEATGDGSLSFDTFTVVLRVLDKSNDSTASDKVKNSETLTAFFTAQSQHDQWMNAFAKGINYAKSRATLRDEKGILTPWQMSGSHIRIAANSQMKATVLVDAVLIGYRLRCYSSQEATATAASISALSQDLTLSVDTRLSLLISKFQHVHRGKRRQHPGWR</sequence>
<dbReference type="STRING" id="4781.A0A0P1ATV1"/>
<evidence type="ECO:0000313" key="1">
    <source>
        <dbReference type="EMBL" id="CEG44656.1"/>
    </source>
</evidence>
<organism evidence="1 2">
    <name type="scientific">Plasmopara halstedii</name>
    <name type="common">Downy mildew of sunflower</name>
    <dbReference type="NCBI Taxonomy" id="4781"/>
    <lineage>
        <taxon>Eukaryota</taxon>
        <taxon>Sar</taxon>
        <taxon>Stramenopiles</taxon>
        <taxon>Oomycota</taxon>
        <taxon>Peronosporomycetes</taxon>
        <taxon>Peronosporales</taxon>
        <taxon>Peronosporaceae</taxon>
        <taxon>Plasmopara</taxon>
    </lineage>
</organism>
<keyword evidence="2" id="KW-1185">Reference proteome</keyword>
<dbReference type="GeneID" id="36396058"/>
<dbReference type="Proteomes" id="UP000054928">
    <property type="component" value="Unassembled WGS sequence"/>
</dbReference>
<dbReference type="RefSeq" id="XP_024581025.1">
    <property type="nucleotide sequence ID" value="XM_024730782.1"/>
</dbReference>
<reference evidence="2" key="1">
    <citation type="submission" date="2014-09" db="EMBL/GenBank/DDBJ databases">
        <authorList>
            <person name="Sharma Rahul"/>
            <person name="Thines Marco"/>
        </authorList>
    </citation>
    <scope>NUCLEOTIDE SEQUENCE [LARGE SCALE GENOMIC DNA]</scope>
</reference>